<name>A0AA37TFE7_9HYPH</name>
<reference evidence="4" key="1">
    <citation type="journal article" date="2019" name="Int. J. Syst. Evol. Microbiol.">
        <title>The Global Catalogue of Microorganisms (GCM) 10K type strain sequencing project: providing services to taxonomists for standard genome sequencing and annotation.</title>
        <authorList>
            <consortium name="The Broad Institute Genomics Platform"/>
            <consortium name="The Broad Institute Genome Sequencing Center for Infectious Disease"/>
            <person name="Wu L."/>
            <person name="Ma J."/>
        </authorList>
    </citation>
    <scope>NUCLEOTIDE SEQUENCE [LARGE SCALE GENOMIC DNA]</scope>
    <source>
        <strain evidence="4">NBRC 103632</strain>
    </source>
</reference>
<evidence type="ECO:0000313" key="4">
    <source>
        <dbReference type="Proteomes" id="UP001157440"/>
    </source>
</evidence>
<evidence type="ECO:0000313" key="3">
    <source>
        <dbReference type="EMBL" id="GLS70950.1"/>
    </source>
</evidence>
<feature type="chain" id="PRO_5041312640" description="Porin" evidence="2">
    <location>
        <begin position="20"/>
        <end position="83"/>
    </location>
</feature>
<protein>
    <recommendedName>
        <fullName evidence="5">Porin</fullName>
    </recommendedName>
</protein>
<gene>
    <name evidence="3" type="ORF">GCM10007890_29630</name>
</gene>
<proteinExistence type="predicted"/>
<sequence>MRRVVLLSVLLVIAGSARAEDFSGFYAGINAGYAIGHGRDRTGTVPSTGSAAAKPGLGTELPPSARDAAAALRMRDAGGSSKH</sequence>
<keyword evidence="2" id="KW-0732">Signal</keyword>
<dbReference type="AlphaFoldDB" id="A0AA37TFE7"/>
<evidence type="ECO:0000256" key="1">
    <source>
        <dbReference type="SAM" id="MobiDB-lite"/>
    </source>
</evidence>
<dbReference type="Proteomes" id="UP001157440">
    <property type="component" value="Unassembled WGS sequence"/>
</dbReference>
<accession>A0AA37TFE7</accession>
<evidence type="ECO:0008006" key="5">
    <source>
        <dbReference type="Google" id="ProtNLM"/>
    </source>
</evidence>
<organism evidence="3 4">
    <name type="scientific">Methylobacterium tardum</name>
    <dbReference type="NCBI Taxonomy" id="374432"/>
    <lineage>
        <taxon>Bacteria</taxon>
        <taxon>Pseudomonadati</taxon>
        <taxon>Pseudomonadota</taxon>
        <taxon>Alphaproteobacteria</taxon>
        <taxon>Hyphomicrobiales</taxon>
        <taxon>Methylobacteriaceae</taxon>
        <taxon>Methylobacterium</taxon>
    </lineage>
</organism>
<comment type="caution">
    <text evidence="3">The sequence shown here is derived from an EMBL/GenBank/DDBJ whole genome shotgun (WGS) entry which is preliminary data.</text>
</comment>
<keyword evidence="4" id="KW-1185">Reference proteome</keyword>
<dbReference type="EMBL" id="BSPL01000017">
    <property type="protein sequence ID" value="GLS70950.1"/>
    <property type="molecule type" value="Genomic_DNA"/>
</dbReference>
<feature type="signal peptide" evidence="2">
    <location>
        <begin position="1"/>
        <end position="19"/>
    </location>
</feature>
<feature type="region of interest" description="Disordered" evidence="1">
    <location>
        <begin position="44"/>
        <end position="63"/>
    </location>
</feature>
<evidence type="ECO:0000256" key="2">
    <source>
        <dbReference type="SAM" id="SignalP"/>
    </source>
</evidence>